<dbReference type="PANTHER" id="PTHR45657">
    <property type="entry name" value="CRAL-TRIO DOMAIN-CONTAINING PROTEIN YKL091C-RELATED"/>
    <property type="match status" value="1"/>
</dbReference>
<dbReference type="Pfam" id="PF00650">
    <property type="entry name" value="CRAL_TRIO"/>
    <property type="match status" value="1"/>
</dbReference>
<proteinExistence type="predicted"/>
<evidence type="ECO:0000313" key="3">
    <source>
        <dbReference type="EMBL" id="ETO13653.1"/>
    </source>
</evidence>
<dbReference type="SMART" id="SM00516">
    <property type="entry name" value="SEC14"/>
    <property type="match status" value="1"/>
</dbReference>
<evidence type="ECO:0000259" key="2">
    <source>
        <dbReference type="PROSITE" id="PS50191"/>
    </source>
</evidence>
<dbReference type="PROSITE" id="PS50191">
    <property type="entry name" value="CRAL_TRIO"/>
    <property type="match status" value="1"/>
</dbReference>
<feature type="compositionally biased region" description="Acidic residues" evidence="1">
    <location>
        <begin position="1"/>
        <end position="12"/>
    </location>
</feature>
<protein>
    <submittedName>
        <fullName evidence="3">CRAL/TRIO domain-containing protein</fullName>
    </submittedName>
</protein>
<evidence type="ECO:0000313" key="4">
    <source>
        <dbReference type="Proteomes" id="UP000023152"/>
    </source>
</evidence>
<accession>X6MI15</accession>
<dbReference type="InterPro" id="IPR001251">
    <property type="entry name" value="CRAL-TRIO_dom"/>
</dbReference>
<sequence>MDELKEQDEQEDGCLSAGEKSDSQNNCEENGEEKNNMEKEPEQKIIENLQISNDLSSNKNANLGMGTPLPEKLQLEPIENHLVVLKTDAEYIETLSQKYKEKLTTTFAHQPELVLRFVLGYNHEKPKKRMAVTCEYLEKYMETYERLKLHEIVSTPLTEDEVKVNKSWEIYIYGMDKMGHPIMYEKLGKMDLPTLQDVNSRNPTLIKLSKYRFMTKFFPFQKQHKLRYAHLQTHIRNKKAYQFEIHVMIIDMDGFSKRLITSTTRKLCKEMIGDLTRMYPFYLFCFQWNNNKKQEMAYKVFVINAPSIFKNCWKVVKTFMEPVTVDKVKVFSTTDTHQFFKELNLIADAEMIPSTFGGKGTFTIRLGDVPSELTVDLSKPYPYQLPQFSVKVDEAEKKVTKK</sequence>
<comment type="caution">
    <text evidence="3">The sequence shown here is derived from an EMBL/GenBank/DDBJ whole genome shotgun (WGS) entry which is preliminary data.</text>
</comment>
<dbReference type="EMBL" id="ASPP01020477">
    <property type="protein sequence ID" value="ETO13653.1"/>
    <property type="molecule type" value="Genomic_DNA"/>
</dbReference>
<gene>
    <name evidence="3" type="ORF">RFI_23715</name>
</gene>
<dbReference type="OrthoDB" id="75724at2759"/>
<feature type="domain" description="CRAL-TRIO" evidence="2">
    <location>
        <begin position="160"/>
        <end position="364"/>
    </location>
</feature>
<dbReference type="InterPro" id="IPR051026">
    <property type="entry name" value="PI/PC_transfer"/>
</dbReference>
<dbReference type="Proteomes" id="UP000023152">
    <property type="component" value="Unassembled WGS sequence"/>
</dbReference>
<organism evidence="3 4">
    <name type="scientific">Reticulomyxa filosa</name>
    <dbReference type="NCBI Taxonomy" id="46433"/>
    <lineage>
        <taxon>Eukaryota</taxon>
        <taxon>Sar</taxon>
        <taxon>Rhizaria</taxon>
        <taxon>Retaria</taxon>
        <taxon>Foraminifera</taxon>
        <taxon>Monothalamids</taxon>
        <taxon>Reticulomyxidae</taxon>
        <taxon>Reticulomyxa</taxon>
    </lineage>
</organism>
<reference evidence="3 4" key="1">
    <citation type="journal article" date="2013" name="Curr. Biol.">
        <title>The Genome of the Foraminiferan Reticulomyxa filosa.</title>
        <authorList>
            <person name="Glockner G."/>
            <person name="Hulsmann N."/>
            <person name="Schleicher M."/>
            <person name="Noegel A.A."/>
            <person name="Eichinger L."/>
            <person name="Gallinger C."/>
            <person name="Pawlowski J."/>
            <person name="Sierra R."/>
            <person name="Euteneuer U."/>
            <person name="Pillet L."/>
            <person name="Moustafa A."/>
            <person name="Platzer M."/>
            <person name="Groth M."/>
            <person name="Szafranski K."/>
            <person name="Schliwa M."/>
        </authorList>
    </citation>
    <scope>NUCLEOTIDE SEQUENCE [LARGE SCALE GENOMIC DNA]</scope>
</reference>
<dbReference type="CDD" id="cd00170">
    <property type="entry name" value="SEC14"/>
    <property type="match status" value="1"/>
</dbReference>
<dbReference type="SUPFAM" id="SSF52087">
    <property type="entry name" value="CRAL/TRIO domain"/>
    <property type="match status" value="1"/>
</dbReference>
<dbReference type="PANTHER" id="PTHR45657:SF1">
    <property type="entry name" value="CRAL-TRIO DOMAIN-CONTAINING PROTEIN YKL091C-RELATED"/>
    <property type="match status" value="1"/>
</dbReference>
<dbReference type="Gene3D" id="3.40.525.10">
    <property type="entry name" value="CRAL-TRIO lipid binding domain"/>
    <property type="match status" value="1"/>
</dbReference>
<dbReference type="AlphaFoldDB" id="X6MI15"/>
<dbReference type="InterPro" id="IPR036865">
    <property type="entry name" value="CRAL-TRIO_dom_sf"/>
</dbReference>
<name>X6MI15_RETFI</name>
<evidence type="ECO:0000256" key="1">
    <source>
        <dbReference type="SAM" id="MobiDB-lite"/>
    </source>
</evidence>
<keyword evidence="4" id="KW-1185">Reference proteome</keyword>
<feature type="region of interest" description="Disordered" evidence="1">
    <location>
        <begin position="1"/>
        <end position="40"/>
    </location>
</feature>